<reference evidence="2 3" key="1">
    <citation type="submission" date="2022-12" db="EMBL/GenBank/DDBJ databases">
        <title>Chromosome-level genome of Tegillarca granosa.</title>
        <authorList>
            <person name="Kim J."/>
        </authorList>
    </citation>
    <scope>NUCLEOTIDE SEQUENCE [LARGE SCALE GENOMIC DNA]</scope>
    <source>
        <strain evidence="2">Teg-2019</strain>
        <tissue evidence="2">Adductor muscle</tissue>
    </source>
</reference>
<keyword evidence="1" id="KW-1133">Transmembrane helix</keyword>
<feature type="transmembrane region" description="Helical" evidence="1">
    <location>
        <begin position="39"/>
        <end position="57"/>
    </location>
</feature>
<keyword evidence="1" id="KW-0472">Membrane</keyword>
<gene>
    <name evidence="2" type="ORF">KUTeg_003466</name>
</gene>
<name>A0ABQ9FRN3_TEGGR</name>
<feature type="transmembrane region" description="Helical" evidence="1">
    <location>
        <begin position="6"/>
        <end position="27"/>
    </location>
</feature>
<dbReference type="EMBL" id="JARBDR010000214">
    <property type="protein sequence ID" value="KAJ8318375.1"/>
    <property type="molecule type" value="Genomic_DNA"/>
</dbReference>
<evidence type="ECO:0000256" key="1">
    <source>
        <dbReference type="SAM" id="Phobius"/>
    </source>
</evidence>
<dbReference type="Proteomes" id="UP001217089">
    <property type="component" value="Unassembled WGS sequence"/>
</dbReference>
<keyword evidence="1" id="KW-0812">Transmembrane</keyword>
<proteinExistence type="predicted"/>
<keyword evidence="3" id="KW-1185">Reference proteome</keyword>
<sequence length="84" mass="9882">MYLYIIHVCTLYNVISAVHCTFLYTLYKVVVEHCTFLYTLYKVVVVIVHVYALYNMISAVHCTFLYTLYKVVVVIVHCIHCIKL</sequence>
<evidence type="ECO:0000313" key="2">
    <source>
        <dbReference type="EMBL" id="KAJ8318375.1"/>
    </source>
</evidence>
<protein>
    <submittedName>
        <fullName evidence="2">Uncharacterized protein</fullName>
    </submittedName>
</protein>
<organism evidence="2 3">
    <name type="scientific">Tegillarca granosa</name>
    <name type="common">Malaysian cockle</name>
    <name type="synonym">Anadara granosa</name>
    <dbReference type="NCBI Taxonomy" id="220873"/>
    <lineage>
        <taxon>Eukaryota</taxon>
        <taxon>Metazoa</taxon>
        <taxon>Spiralia</taxon>
        <taxon>Lophotrochozoa</taxon>
        <taxon>Mollusca</taxon>
        <taxon>Bivalvia</taxon>
        <taxon>Autobranchia</taxon>
        <taxon>Pteriomorphia</taxon>
        <taxon>Arcoida</taxon>
        <taxon>Arcoidea</taxon>
        <taxon>Arcidae</taxon>
        <taxon>Tegillarca</taxon>
    </lineage>
</organism>
<feature type="transmembrane region" description="Helical" evidence="1">
    <location>
        <begin position="63"/>
        <end position="82"/>
    </location>
</feature>
<comment type="caution">
    <text evidence="2">The sequence shown here is derived from an EMBL/GenBank/DDBJ whole genome shotgun (WGS) entry which is preliminary data.</text>
</comment>
<evidence type="ECO:0000313" key="3">
    <source>
        <dbReference type="Proteomes" id="UP001217089"/>
    </source>
</evidence>
<accession>A0ABQ9FRN3</accession>